<evidence type="ECO:0000313" key="15">
    <source>
        <dbReference type="Proteomes" id="UP000295063"/>
    </source>
</evidence>
<dbReference type="SFLD" id="SFLDS00029">
    <property type="entry name" value="Radical_SAM"/>
    <property type="match status" value="1"/>
</dbReference>
<dbReference type="InterPro" id="IPR012837">
    <property type="entry name" value="NrdG"/>
</dbReference>
<dbReference type="RefSeq" id="WP_132074898.1">
    <property type="nucleotide sequence ID" value="NZ_SLUI01000001.1"/>
</dbReference>
<evidence type="ECO:0000256" key="7">
    <source>
        <dbReference type="ARBA" id="ARBA00022723"/>
    </source>
</evidence>
<dbReference type="GO" id="GO:0004748">
    <property type="term" value="F:ribonucleoside-diphosphate reductase activity, thioredoxin disulfide as acceptor"/>
    <property type="evidence" value="ECO:0007669"/>
    <property type="project" value="TreeGrafter"/>
</dbReference>
<dbReference type="CDD" id="cd01335">
    <property type="entry name" value="Radical_SAM"/>
    <property type="match status" value="1"/>
</dbReference>
<dbReference type="PROSITE" id="PS51918">
    <property type="entry name" value="RADICAL_SAM"/>
    <property type="match status" value="1"/>
</dbReference>
<reference evidence="14 15" key="1">
    <citation type="submission" date="2019-03" db="EMBL/GenBank/DDBJ databases">
        <title>Genomic Encyclopedia of Type Strains, Phase IV (KMG-IV): sequencing the most valuable type-strain genomes for metagenomic binning, comparative biology and taxonomic classification.</title>
        <authorList>
            <person name="Goeker M."/>
        </authorList>
    </citation>
    <scope>NUCLEOTIDE SEQUENCE [LARGE SCALE GENOMIC DNA]</scope>
    <source>
        <strain evidence="14 15">DSM 15969</strain>
    </source>
</reference>
<dbReference type="InterPro" id="IPR001989">
    <property type="entry name" value="Radical_activat_CS"/>
</dbReference>
<keyword evidence="6" id="KW-0949">S-adenosyl-L-methionine</keyword>
<comment type="similarity">
    <text evidence="3 12">Belongs to the organic radical-activating enzymes family.</text>
</comment>
<comment type="cofactor">
    <cofactor evidence="1">
        <name>[4Fe-4S] cluster</name>
        <dbReference type="ChEBI" id="CHEBI:49883"/>
    </cofactor>
</comment>
<dbReference type="NCBIfam" id="TIGR02491">
    <property type="entry name" value="NrdG"/>
    <property type="match status" value="1"/>
</dbReference>
<dbReference type="OrthoDB" id="9782387at2"/>
<evidence type="ECO:0000256" key="6">
    <source>
        <dbReference type="ARBA" id="ARBA00022691"/>
    </source>
</evidence>
<dbReference type="SFLD" id="SFLDF00299">
    <property type="entry name" value="anaerobic_ribonucleoside-triph"/>
    <property type="match status" value="1"/>
</dbReference>
<dbReference type="GO" id="GO:0043365">
    <property type="term" value="F:[formate-C-acetyltransferase]-activating enzyme activity"/>
    <property type="evidence" value="ECO:0007669"/>
    <property type="project" value="InterPro"/>
</dbReference>
<dbReference type="InterPro" id="IPR007197">
    <property type="entry name" value="rSAM"/>
</dbReference>
<keyword evidence="5" id="KW-0004">4Fe-4S</keyword>
<evidence type="ECO:0000256" key="2">
    <source>
        <dbReference type="ARBA" id="ARBA00003852"/>
    </source>
</evidence>
<dbReference type="GO" id="GO:0051539">
    <property type="term" value="F:4 iron, 4 sulfur cluster binding"/>
    <property type="evidence" value="ECO:0007669"/>
    <property type="project" value="UniProtKB-KW"/>
</dbReference>
<name>A0A4R1Q352_9FIRM</name>
<dbReference type="EMBL" id="SLUI01000001">
    <property type="protein sequence ID" value="TCL40257.1"/>
    <property type="molecule type" value="Genomic_DNA"/>
</dbReference>
<evidence type="ECO:0000256" key="5">
    <source>
        <dbReference type="ARBA" id="ARBA00022485"/>
    </source>
</evidence>
<proteinExistence type="inferred from homology"/>
<dbReference type="GO" id="GO:0046872">
    <property type="term" value="F:metal ion binding"/>
    <property type="evidence" value="ECO:0007669"/>
    <property type="project" value="UniProtKB-KW"/>
</dbReference>
<gene>
    <name evidence="14" type="ORF">EV210_101458</name>
</gene>
<dbReference type="PROSITE" id="PS01087">
    <property type="entry name" value="RADICAL_ACTIVATING"/>
    <property type="match status" value="1"/>
</dbReference>
<dbReference type="PIRSF" id="PIRSF000368">
    <property type="entry name" value="NrdG"/>
    <property type="match status" value="1"/>
</dbReference>
<evidence type="ECO:0000256" key="11">
    <source>
        <dbReference type="ARBA" id="ARBA00047365"/>
    </source>
</evidence>
<protein>
    <recommendedName>
        <fullName evidence="4 12">Anaerobic ribonucleoside-triphosphate reductase-activating protein</fullName>
        <ecNumber evidence="12">1.97.1.-</ecNumber>
    </recommendedName>
</protein>
<comment type="function">
    <text evidence="2 12">Activation of anaerobic ribonucleoside-triphosphate reductase under anaerobic conditions by generation of an organic free radical, using S-adenosylmethionine and reduced flavodoxin as cosubstrates to produce 5'-deoxy-adenosine.</text>
</comment>
<keyword evidence="9" id="KW-0408">Iron</keyword>
<dbReference type="EC" id="1.97.1.-" evidence="12"/>
<evidence type="ECO:0000313" key="14">
    <source>
        <dbReference type="EMBL" id="TCL40257.1"/>
    </source>
</evidence>
<dbReference type="InterPro" id="IPR034457">
    <property type="entry name" value="Organic_radical-activating"/>
</dbReference>
<dbReference type="Gene3D" id="3.20.20.70">
    <property type="entry name" value="Aldolase class I"/>
    <property type="match status" value="1"/>
</dbReference>
<dbReference type="SFLD" id="SFLDG01063">
    <property type="entry name" value="activating_enzymes__group_1"/>
    <property type="match status" value="1"/>
</dbReference>
<dbReference type="InterPro" id="IPR058240">
    <property type="entry name" value="rSAM_sf"/>
</dbReference>
<accession>A0A4R1Q352</accession>
<keyword evidence="8 12" id="KW-0560">Oxidoreductase</keyword>
<dbReference type="SFLD" id="SFLDG01066">
    <property type="entry name" value="organic_radical-activating_enz"/>
    <property type="match status" value="1"/>
</dbReference>
<comment type="caution">
    <text evidence="14">The sequence shown here is derived from an EMBL/GenBank/DDBJ whole genome shotgun (WGS) entry which is preliminary data.</text>
</comment>
<dbReference type="SUPFAM" id="SSF102114">
    <property type="entry name" value="Radical SAM enzymes"/>
    <property type="match status" value="1"/>
</dbReference>
<evidence type="ECO:0000259" key="13">
    <source>
        <dbReference type="PROSITE" id="PS51918"/>
    </source>
</evidence>
<evidence type="ECO:0000256" key="9">
    <source>
        <dbReference type="ARBA" id="ARBA00023004"/>
    </source>
</evidence>
<sequence>MQLRVAGITQESVVDGPGLRVVIFTQGCPHHCPGCHNPQTHDPNGGHLNTIEQILTVIENSRLIRGVTFSGGEPFLQPKPLTYLAKQIHKRGLDIVTYTGFRFEELLALGLRRPEVKELLQHTDILIDGPYQAAERDLRLAFRGSRNQRLIDVQRSLRAGRVILWEDPAARIWA</sequence>
<dbReference type="InterPro" id="IPR013785">
    <property type="entry name" value="Aldolase_TIM"/>
</dbReference>
<evidence type="ECO:0000256" key="8">
    <source>
        <dbReference type="ARBA" id="ARBA00023002"/>
    </source>
</evidence>
<keyword evidence="7" id="KW-0479">Metal-binding</keyword>
<evidence type="ECO:0000256" key="12">
    <source>
        <dbReference type="PIRNR" id="PIRNR000368"/>
    </source>
</evidence>
<dbReference type="AlphaFoldDB" id="A0A4R1Q352"/>
<dbReference type="Pfam" id="PF13353">
    <property type="entry name" value="Fer4_12"/>
    <property type="match status" value="1"/>
</dbReference>
<dbReference type="PANTHER" id="PTHR30352:SF2">
    <property type="entry name" value="ANAEROBIC RIBONUCLEOSIDE-TRIPHOSPHATE REDUCTASE-ACTIVATING PROTEIN"/>
    <property type="match status" value="1"/>
</dbReference>
<organism evidence="14 15">
    <name type="scientific">Anaerospora hongkongensis</name>
    <dbReference type="NCBI Taxonomy" id="244830"/>
    <lineage>
        <taxon>Bacteria</taxon>
        <taxon>Bacillati</taxon>
        <taxon>Bacillota</taxon>
        <taxon>Negativicutes</taxon>
        <taxon>Selenomonadales</taxon>
        <taxon>Sporomusaceae</taxon>
        <taxon>Anaerospora</taxon>
    </lineage>
</organism>
<dbReference type="PANTHER" id="PTHR30352">
    <property type="entry name" value="PYRUVATE FORMATE-LYASE-ACTIVATING ENZYME"/>
    <property type="match status" value="1"/>
</dbReference>
<dbReference type="Proteomes" id="UP000295063">
    <property type="component" value="Unassembled WGS sequence"/>
</dbReference>
<keyword evidence="10" id="KW-0411">Iron-sulfur</keyword>
<evidence type="ECO:0000256" key="10">
    <source>
        <dbReference type="ARBA" id="ARBA00023014"/>
    </source>
</evidence>
<evidence type="ECO:0000256" key="4">
    <source>
        <dbReference type="ARBA" id="ARBA00014281"/>
    </source>
</evidence>
<evidence type="ECO:0000256" key="1">
    <source>
        <dbReference type="ARBA" id="ARBA00001966"/>
    </source>
</evidence>
<evidence type="ECO:0000256" key="3">
    <source>
        <dbReference type="ARBA" id="ARBA00009777"/>
    </source>
</evidence>
<comment type="catalytic activity">
    <reaction evidence="11">
        <text>glycyl-[protein] + reduced [flavodoxin] + S-adenosyl-L-methionine = glycin-2-yl radical-[protein] + semiquinone [flavodoxin] + 5'-deoxyadenosine + L-methionine + H(+)</text>
        <dbReference type="Rhea" id="RHEA:61976"/>
        <dbReference type="Rhea" id="RHEA-COMP:10622"/>
        <dbReference type="Rhea" id="RHEA-COMP:14480"/>
        <dbReference type="Rhea" id="RHEA-COMP:15993"/>
        <dbReference type="Rhea" id="RHEA-COMP:15994"/>
        <dbReference type="ChEBI" id="CHEBI:15378"/>
        <dbReference type="ChEBI" id="CHEBI:17319"/>
        <dbReference type="ChEBI" id="CHEBI:29947"/>
        <dbReference type="ChEBI" id="CHEBI:32722"/>
        <dbReference type="ChEBI" id="CHEBI:57618"/>
        <dbReference type="ChEBI" id="CHEBI:57844"/>
        <dbReference type="ChEBI" id="CHEBI:59789"/>
        <dbReference type="ChEBI" id="CHEBI:140311"/>
    </reaction>
</comment>
<keyword evidence="15" id="KW-1185">Reference proteome</keyword>
<feature type="domain" description="Radical SAM core" evidence="13">
    <location>
        <begin position="14"/>
        <end position="174"/>
    </location>
</feature>